<dbReference type="EMBL" id="NTFS01000141">
    <property type="protein sequence ID" value="PAX53437.1"/>
    <property type="molecule type" value="Genomic_DNA"/>
</dbReference>
<name>A0A2A2TI05_9CYAN</name>
<comment type="caution">
    <text evidence="4">The sequence shown here is derived from an EMBL/GenBank/DDBJ whole genome shotgun (WGS) entry which is preliminary data.</text>
</comment>
<dbReference type="Pfam" id="PF00072">
    <property type="entry name" value="Response_reg"/>
    <property type="match status" value="1"/>
</dbReference>
<sequence>MQGNLDEIDLRSILQLIELGQRTGVLFVETCGIGNTPPGLSYTYRNQWGANTKQLLCKQSYLPDSQFGCWFVFFLNGQIIYASDRGLSLSRLDDYLRHYRVKVRLDETLLTANSSQSIPEYSYLWALLEQNIINLTQARIIIQGLIHETIFDLLNLRQGNFIFKVTPPLAPVLTTWQTTPVAAKIAKQVQNWKLLYPYICSPDQLPMLSDVTRLRVSLPPATTNKLKQWADGKTSLRQLARYLNRDISTVAKAIFPYVQQGWVKLVYTNTIETVATQDSQELNQQQKSKIRIVYIDDANSVGKSVESILNSQGFDAIAIVNPLEALSQTLTLKPDLILCSITMPELDGYEFCAMLRQSKFFRFLPIIFLANQDDFINRTQARMVGATDYLAKPFHENELLMLIKKYLQDNSNYQDINNTGLVDPIKEGVQNNITDIIDFTETDRKRSLIKFVK</sequence>
<reference evidence="4 5" key="1">
    <citation type="submission" date="2017-08" db="EMBL/GenBank/DDBJ databases">
        <title>Draft genome sequence of filamentous cyanobacterium Calothrix elsteri CCALA 953.</title>
        <authorList>
            <person name="Gagunashvili A.N."/>
            <person name="Elster J."/>
            <person name="Andresson O.S."/>
        </authorList>
    </citation>
    <scope>NUCLEOTIDE SEQUENCE [LARGE SCALE GENOMIC DNA]</scope>
    <source>
        <strain evidence="4 5">CCALA 953</strain>
    </source>
</reference>
<evidence type="ECO:0000256" key="1">
    <source>
        <dbReference type="ARBA" id="ARBA00022553"/>
    </source>
</evidence>
<dbReference type="InterPro" id="IPR050595">
    <property type="entry name" value="Bact_response_regulator"/>
</dbReference>
<proteinExistence type="predicted"/>
<dbReference type="PANTHER" id="PTHR44591">
    <property type="entry name" value="STRESS RESPONSE REGULATOR PROTEIN 1"/>
    <property type="match status" value="1"/>
</dbReference>
<dbReference type="Pfam" id="PF14332">
    <property type="entry name" value="DUF4388"/>
    <property type="match status" value="1"/>
</dbReference>
<keyword evidence="1" id="KW-0597">Phosphoprotein</keyword>
<keyword evidence="5" id="KW-1185">Reference proteome</keyword>
<dbReference type="SUPFAM" id="SSF52172">
    <property type="entry name" value="CheY-like"/>
    <property type="match status" value="1"/>
</dbReference>
<dbReference type="InterPro" id="IPR025497">
    <property type="entry name" value="PatA-like_N"/>
</dbReference>
<gene>
    <name evidence="4" type="ORF">CK510_14000</name>
</gene>
<accession>A0A2A2TI05</accession>
<evidence type="ECO:0000313" key="4">
    <source>
        <dbReference type="EMBL" id="PAX53437.1"/>
    </source>
</evidence>
<dbReference type="Proteomes" id="UP000218238">
    <property type="component" value="Unassembled WGS sequence"/>
</dbReference>
<dbReference type="OrthoDB" id="525404at2"/>
<evidence type="ECO:0000313" key="5">
    <source>
        <dbReference type="Proteomes" id="UP000218238"/>
    </source>
</evidence>
<dbReference type="InterPro" id="IPR001789">
    <property type="entry name" value="Sig_transdc_resp-reg_receiver"/>
</dbReference>
<comment type="caution">
    <text evidence="2">Lacks conserved residue(s) required for the propagation of feature annotation.</text>
</comment>
<evidence type="ECO:0000256" key="2">
    <source>
        <dbReference type="PROSITE-ProRule" id="PRU00169"/>
    </source>
</evidence>
<dbReference type="GO" id="GO:0000160">
    <property type="term" value="P:phosphorelay signal transduction system"/>
    <property type="evidence" value="ECO:0007669"/>
    <property type="project" value="InterPro"/>
</dbReference>
<dbReference type="Gene3D" id="3.40.50.2300">
    <property type="match status" value="1"/>
</dbReference>
<dbReference type="InterPro" id="IPR011006">
    <property type="entry name" value="CheY-like_superfamily"/>
</dbReference>
<dbReference type="SMART" id="SM00448">
    <property type="entry name" value="REC"/>
    <property type="match status" value="1"/>
</dbReference>
<dbReference type="AlphaFoldDB" id="A0A2A2TI05"/>
<dbReference type="PROSITE" id="PS50110">
    <property type="entry name" value="RESPONSE_REGULATORY"/>
    <property type="match status" value="1"/>
</dbReference>
<feature type="domain" description="Response regulatory" evidence="3">
    <location>
        <begin position="291"/>
        <end position="407"/>
    </location>
</feature>
<dbReference type="RefSeq" id="WP_095722281.1">
    <property type="nucleotide sequence ID" value="NZ_NTFS01000141.1"/>
</dbReference>
<organism evidence="4 5">
    <name type="scientific">Brunnivagina elsteri CCALA 953</name>
    <dbReference type="NCBI Taxonomy" id="987040"/>
    <lineage>
        <taxon>Bacteria</taxon>
        <taxon>Bacillati</taxon>
        <taxon>Cyanobacteriota</taxon>
        <taxon>Cyanophyceae</taxon>
        <taxon>Nostocales</taxon>
        <taxon>Calotrichaceae</taxon>
        <taxon>Brunnivagina</taxon>
    </lineage>
</organism>
<evidence type="ECO:0000259" key="3">
    <source>
        <dbReference type="PROSITE" id="PS50110"/>
    </source>
</evidence>
<protein>
    <submittedName>
        <fullName evidence="4">Two-component system response regulator</fullName>
    </submittedName>
</protein>
<dbReference type="PANTHER" id="PTHR44591:SF3">
    <property type="entry name" value="RESPONSE REGULATORY DOMAIN-CONTAINING PROTEIN"/>
    <property type="match status" value="1"/>
</dbReference>